<protein>
    <submittedName>
        <fullName evidence="2">Uncharacterized protein</fullName>
    </submittedName>
</protein>
<comment type="caution">
    <text evidence="2">The sequence shown here is derived from an EMBL/GenBank/DDBJ whole genome shotgun (WGS) entry which is preliminary data.</text>
</comment>
<evidence type="ECO:0000256" key="1">
    <source>
        <dbReference type="SAM" id="MobiDB-lite"/>
    </source>
</evidence>
<dbReference type="Proteomes" id="UP001279734">
    <property type="component" value="Unassembled WGS sequence"/>
</dbReference>
<keyword evidence="3" id="KW-1185">Reference proteome</keyword>
<sequence>MELYLQLIDLALPYEGQGYVVLNSTFSFTQSCFTQIQSYEKISSHTSCFTQSQRRDLISRKTSLSPVLSSAIISKSSSQAPSTTGFGSFQWEEKSQ</sequence>
<dbReference type="AlphaFoldDB" id="A0AAD3Y200"/>
<dbReference type="EMBL" id="BSYO01000030">
    <property type="protein sequence ID" value="GMH26158.1"/>
    <property type="molecule type" value="Genomic_DNA"/>
</dbReference>
<name>A0AAD3Y200_NEPGR</name>
<feature type="region of interest" description="Disordered" evidence="1">
    <location>
        <begin position="75"/>
        <end position="96"/>
    </location>
</feature>
<proteinExistence type="predicted"/>
<reference evidence="2" key="1">
    <citation type="submission" date="2023-05" db="EMBL/GenBank/DDBJ databases">
        <title>Nepenthes gracilis genome sequencing.</title>
        <authorList>
            <person name="Fukushima K."/>
        </authorList>
    </citation>
    <scope>NUCLEOTIDE SEQUENCE</scope>
    <source>
        <strain evidence="2">SING2019-196</strain>
    </source>
</reference>
<gene>
    <name evidence="2" type="ORF">Nepgr_028001</name>
</gene>
<accession>A0AAD3Y200</accession>
<evidence type="ECO:0000313" key="3">
    <source>
        <dbReference type="Proteomes" id="UP001279734"/>
    </source>
</evidence>
<organism evidence="2 3">
    <name type="scientific">Nepenthes gracilis</name>
    <name type="common">Slender pitcher plant</name>
    <dbReference type="NCBI Taxonomy" id="150966"/>
    <lineage>
        <taxon>Eukaryota</taxon>
        <taxon>Viridiplantae</taxon>
        <taxon>Streptophyta</taxon>
        <taxon>Embryophyta</taxon>
        <taxon>Tracheophyta</taxon>
        <taxon>Spermatophyta</taxon>
        <taxon>Magnoliopsida</taxon>
        <taxon>eudicotyledons</taxon>
        <taxon>Gunneridae</taxon>
        <taxon>Pentapetalae</taxon>
        <taxon>Caryophyllales</taxon>
        <taxon>Nepenthaceae</taxon>
        <taxon>Nepenthes</taxon>
    </lineage>
</organism>
<evidence type="ECO:0000313" key="2">
    <source>
        <dbReference type="EMBL" id="GMH26158.1"/>
    </source>
</evidence>